<comment type="similarity">
    <text evidence="1">Belongs to the sigma-70 factor family. ECF subfamily.</text>
</comment>
<keyword evidence="8" id="KW-1185">Reference proteome</keyword>
<dbReference type="InterPro" id="IPR007627">
    <property type="entry name" value="RNA_pol_sigma70_r2"/>
</dbReference>
<dbReference type="Gene3D" id="1.10.10.10">
    <property type="entry name" value="Winged helix-like DNA-binding domain superfamily/Winged helix DNA-binding domain"/>
    <property type="match status" value="1"/>
</dbReference>
<evidence type="ECO:0000313" key="8">
    <source>
        <dbReference type="Proteomes" id="UP000435036"/>
    </source>
</evidence>
<gene>
    <name evidence="7" type="ORF">GQF63_03415</name>
</gene>
<evidence type="ECO:0000259" key="5">
    <source>
        <dbReference type="Pfam" id="PF04542"/>
    </source>
</evidence>
<dbReference type="EMBL" id="WSQA01000002">
    <property type="protein sequence ID" value="MVZ61065.1"/>
    <property type="molecule type" value="Genomic_DNA"/>
</dbReference>
<dbReference type="Proteomes" id="UP000435036">
    <property type="component" value="Unassembled WGS sequence"/>
</dbReference>
<dbReference type="InterPro" id="IPR013249">
    <property type="entry name" value="RNA_pol_sigma70_r4_t2"/>
</dbReference>
<name>A0A6N8KUN0_9SPHI</name>
<dbReference type="InterPro" id="IPR013324">
    <property type="entry name" value="RNA_pol_sigma_r3/r4-like"/>
</dbReference>
<keyword evidence="4" id="KW-0804">Transcription</keyword>
<dbReference type="SUPFAM" id="SSF88659">
    <property type="entry name" value="Sigma3 and sigma4 domains of RNA polymerase sigma factors"/>
    <property type="match status" value="1"/>
</dbReference>
<evidence type="ECO:0000256" key="2">
    <source>
        <dbReference type="ARBA" id="ARBA00023015"/>
    </source>
</evidence>
<keyword evidence="2" id="KW-0805">Transcription regulation</keyword>
<dbReference type="Pfam" id="PF08281">
    <property type="entry name" value="Sigma70_r4_2"/>
    <property type="match status" value="1"/>
</dbReference>
<keyword evidence="3" id="KW-0731">Sigma factor</keyword>
<dbReference type="AlphaFoldDB" id="A0A6N8KUN0"/>
<proteinExistence type="inferred from homology"/>
<evidence type="ECO:0000259" key="6">
    <source>
        <dbReference type="Pfam" id="PF08281"/>
    </source>
</evidence>
<feature type="domain" description="RNA polymerase sigma factor 70 region 4 type 2" evidence="6">
    <location>
        <begin position="123"/>
        <end position="175"/>
    </location>
</feature>
<dbReference type="InterPro" id="IPR039425">
    <property type="entry name" value="RNA_pol_sigma-70-like"/>
</dbReference>
<evidence type="ECO:0000313" key="7">
    <source>
        <dbReference type="EMBL" id="MVZ61065.1"/>
    </source>
</evidence>
<dbReference type="InterPro" id="IPR036388">
    <property type="entry name" value="WH-like_DNA-bd_sf"/>
</dbReference>
<protein>
    <submittedName>
        <fullName evidence="7">RNA polymerase sigma-70 factor</fullName>
    </submittedName>
</protein>
<evidence type="ECO:0000256" key="4">
    <source>
        <dbReference type="ARBA" id="ARBA00023163"/>
    </source>
</evidence>
<evidence type="ECO:0000256" key="1">
    <source>
        <dbReference type="ARBA" id="ARBA00010641"/>
    </source>
</evidence>
<dbReference type="GO" id="GO:0003677">
    <property type="term" value="F:DNA binding"/>
    <property type="evidence" value="ECO:0007669"/>
    <property type="project" value="InterPro"/>
</dbReference>
<organism evidence="7 8">
    <name type="scientific">Sphingobacterium humi</name>
    <dbReference type="NCBI Taxonomy" id="1796905"/>
    <lineage>
        <taxon>Bacteria</taxon>
        <taxon>Pseudomonadati</taxon>
        <taxon>Bacteroidota</taxon>
        <taxon>Sphingobacteriia</taxon>
        <taxon>Sphingobacteriales</taxon>
        <taxon>Sphingobacteriaceae</taxon>
        <taxon>Sphingobacterium</taxon>
    </lineage>
</organism>
<dbReference type="Gene3D" id="1.10.1740.10">
    <property type="match status" value="1"/>
</dbReference>
<dbReference type="GO" id="GO:0016987">
    <property type="term" value="F:sigma factor activity"/>
    <property type="evidence" value="ECO:0007669"/>
    <property type="project" value="UniProtKB-KW"/>
</dbReference>
<dbReference type="CDD" id="cd06171">
    <property type="entry name" value="Sigma70_r4"/>
    <property type="match status" value="1"/>
</dbReference>
<reference evidence="7 8" key="1">
    <citation type="submission" date="2019-12" db="EMBL/GenBank/DDBJ databases">
        <authorList>
            <person name="Dong K."/>
        </authorList>
    </citation>
    <scope>NUCLEOTIDE SEQUENCE [LARGE SCALE GENOMIC DNA]</scope>
    <source>
        <strain evidence="7 8">JCM 31225</strain>
    </source>
</reference>
<dbReference type="OrthoDB" id="659569at2"/>
<dbReference type="InterPro" id="IPR013325">
    <property type="entry name" value="RNA_pol_sigma_r2"/>
</dbReference>
<accession>A0A6N8KUN0</accession>
<dbReference type="Pfam" id="PF04542">
    <property type="entry name" value="Sigma70_r2"/>
    <property type="match status" value="1"/>
</dbReference>
<dbReference type="PANTHER" id="PTHR43133">
    <property type="entry name" value="RNA POLYMERASE ECF-TYPE SIGMA FACTO"/>
    <property type="match status" value="1"/>
</dbReference>
<dbReference type="InterPro" id="IPR014284">
    <property type="entry name" value="RNA_pol_sigma-70_dom"/>
</dbReference>
<dbReference type="NCBIfam" id="TIGR02937">
    <property type="entry name" value="sigma70-ECF"/>
    <property type="match status" value="1"/>
</dbReference>
<sequence length="190" mass="22683">MKIYSDLCDADLLVILKNDNEQAYEAIYKRYHSLLFIYAHKKLLDKKEAEDVVQDVLLKLWHNRQQLDERMSLPAYLYTAVRNKAFDIFAHQQVSEKYLASLADFNPAVANTDYLLRENQLKELIQREIDALPVRMREIFQLSRRDKLSNKEIAAYLDLSPHTVDTQIKRALRLLKKRLGYYFWLLYFIH</sequence>
<dbReference type="GO" id="GO:0006352">
    <property type="term" value="P:DNA-templated transcription initiation"/>
    <property type="evidence" value="ECO:0007669"/>
    <property type="project" value="InterPro"/>
</dbReference>
<evidence type="ECO:0000256" key="3">
    <source>
        <dbReference type="ARBA" id="ARBA00023082"/>
    </source>
</evidence>
<dbReference type="RefSeq" id="WP_160367711.1">
    <property type="nucleotide sequence ID" value="NZ_WSQA01000002.1"/>
</dbReference>
<feature type="domain" description="RNA polymerase sigma-70 region 2" evidence="5">
    <location>
        <begin position="27"/>
        <end position="92"/>
    </location>
</feature>
<dbReference type="NCBIfam" id="TIGR02985">
    <property type="entry name" value="Sig70_bacteroi1"/>
    <property type="match status" value="1"/>
</dbReference>
<dbReference type="SUPFAM" id="SSF88946">
    <property type="entry name" value="Sigma2 domain of RNA polymerase sigma factors"/>
    <property type="match status" value="1"/>
</dbReference>
<dbReference type="InterPro" id="IPR014327">
    <property type="entry name" value="RNA_pol_sigma70_bacteroid"/>
</dbReference>
<dbReference type="PANTHER" id="PTHR43133:SF46">
    <property type="entry name" value="RNA POLYMERASE SIGMA-70 FACTOR ECF SUBFAMILY"/>
    <property type="match status" value="1"/>
</dbReference>
<comment type="caution">
    <text evidence="7">The sequence shown here is derived from an EMBL/GenBank/DDBJ whole genome shotgun (WGS) entry which is preliminary data.</text>
</comment>